<evidence type="ECO:0008006" key="3">
    <source>
        <dbReference type="Google" id="ProtNLM"/>
    </source>
</evidence>
<dbReference type="PANTHER" id="PTHR35271:SF1">
    <property type="entry name" value="ABC TRANSPORTER, SUBSTRATE-BINDING LIPOPROTEIN"/>
    <property type="match status" value="1"/>
</dbReference>
<reference evidence="1" key="2">
    <citation type="submission" date="2021-06" db="EMBL/GenBank/DDBJ databases">
        <title>Genomic Description and Analysis of Intracellular Bacteria, Candidatus Berkiella cookevillensis and Candidatus Berkiella aquae.</title>
        <authorList>
            <person name="Kidane D.T."/>
            <person name="Mehari Y.T."/>
            <person name="Rice F.C."/>
            <person name="Arivett B.A."/>
            <person name="Farone A.L."/>
            <person name="Berk S.G."/>
            <person name="Farone M.B."/>
        </authorList>
    </citation>
    <scope>NUCLEOTIDE SEQUENCE</scope>
    <source>
        <strain evidence="1">HT99</strain>
    </source>
</reference>
<dbReference type="InterPro" id="IPR007487">
    <property type="entry name" value="ABC_transpt-TYRBP-like"/>
</dbReference>
<dbReference type="PROSITE" id="PS51257">
    <property type="entry name" value="PROKAR_LIPOPROTEIN"/>
    <property type="match status" value="1"/>
</dbReference>
<dbReference type="Proteomes" id="UP000051497">
    <property type="component" value="Unassembled WGS sequence"/>
</dbReference>
<evidence type="ECO:0000313" key="2">
    <source>
        <dbReference type="Proteomes" id="UP000051497"/>
    </source>
</evidence>
<comment type="caution">
    <text evidence="1">The sequence shown here is derived from an EMBL/GenBank/DDBJ whole genome shotgun (WGS) entry which is preliminary data.</text>
</comment>
<name>A0AAE3L9N0_9GAMM</name>
<keyword evidence="2" id="KW-1185">Reference proteome</keyword>
<proteinExistence type="predicted"/>
<gene>
    <name evidence="1" type="ORF">HT99x_006595</name>
</gene>
<dbReference type="AlphaFoldDB" id="A0AAE3L9N0"/>
<protein>
    <recommendedName>
        <fullName evidence="3">ABC transporter substrate binding protein</fullName>
    </recommendedName>
</protein>
<reference evidence="1" key="1">
    <citation type="journal article" date="2016" name="Genome Announc.">
        <title>Draft Genome Sequences of Two Novel Amoeba-Resistant Intranuclear Bacteria, 'Candidatus Berkiella cookevillensis' and 'Candidatus Berkiella aquae'.</title>
        <authorList>
            <person name="Mehari Y.T."/>
            <person name="Arivett B.A."/>
            <person name="Farone A.L."/>
            <person name="Gunderson J.H."/>
            <person name="Farone M.B."/>
        </authorList>
    </citation>
    <scope>NUCLEOTIDE SEQUENCE</scope>
    <source>
        <strain evidence="1">HT99</strain>
    </source>
</reference>
<dbReference type="RefSeq" id="WP_075066412.1">
    <property type="nucleotide sequence ID" value="NZ_LKAJ02000001.1"/>
</dbReference>
<dbReference type="PANTHER" id="PTHR35271">
    <property type="entry name" value="ABC TRANSPORTER, SUBSTRATE-BINDING LIPOPROTEIN-RELATED"/>
    <property type="match status" value="1"/>
</dbReference>
<sequence length="311" mass="34741">MLAKLLSSLFWVVSVQACGSVILVSNNSHFAIVHRIEASLFGKLTTKPKLIHLLSENLHEKAAMQQLSQACLVVTIGSESLRQLLNTKTQTPILSVLSRRAIFHHLLQTHQRTLNDPLHPISAIYLDQPLERQLNLITCLFKHRPPKQVGVILGTESLYHQESLQKSAPKFPFHLNTVVVDKFENPATVLDILLNDAKVILAIPDSRIYNPKTARGMLLTAFHKRVPLVGYSKTFVNNGAIAAVYSNTKQLADQTADEIIKIVNSKDKKLSLPRYPDEFTISVNHQVARSLGIPVDNEVVIKQAMKQMEST</sequence>
<dbReference type="EMBL" id="LKAJ02000001">
    <property type="protein sequence ID" value="MCS5711094.1"/>
    <property type="molecule type" value="Genomic_DNA"/>
</dbReference>
<evidence type="ECO:0000313" key="1">
    <source>
        <dbReference type="EMBL" id="MCS5711094.1"/>
    </source>
</evidence>
<organism evidence="1 2">
    <name type="scientific">Candidatus Berkiella aquae</name>
    <dbReference type="NCBI Taxonomy" id="295108"/>
    <lineage>
        <taxon>Bacteria</taxon>
        <taxon>Pseudomonadati</taxon>
        <taxon>Pseudomonadota</taxon>
        <taxon>Gammaproteobacteria</taxon>
        <taxon>Candidatus Berkiellales</taxon>
        <taxon>Candidatus Berkiellaceae</taxon>
        <taxon>Candidatus Berkiella</taxon>
    </lineage>
</organism>
<accession>A0AAE3L9N0</accession>
<dbReference type="Gene3D" id="3.40.50.2300">
    <property type="match status" value="2"/>
</dbReference>
<dbReference type="Pfam" id="PF04392">
    <property type="entry name" value="ABC_sub_bind"/>
    <property type="match status" value="1"/>
</dbReference>